<keyword evidence="3" id="KW-1185">Reference proteome</keyword>
<protein>
    <submittedName>
        <fullName evidence="2">Uncharacterized protein</fullName>
    </submittedName>
</protein>
<sequence>CGRFSISFLTLPSCFSLALFEHNNKTCPLSSTETGHNCAVPESLRSAAQGNLSSHCSERKMPTVFGKIQLHHF</sequence>
<dbReference type="EMBL" id="JASPKZ010007633">
    <property type="protein sequence ID" value="KAJ9583271.1"/>
    <property type="molecule type" value="Genomic_DNA"/>
</dbReference>
<name>A0AAD8EAW2_DIPPU</name>
<accession>A0AAD8EAW2</accession>
<feature type="signal peptide" evidence="1">
    <location>
        <begin position="1"/>
        <end position="20"/>
    </location>
</feature>
<proteinExistence type="predicted"/>
<dbReference type="AlphaFoldDB" id="A0AAD8EAW2"/>
<dbReference type="Proteomes" id="UP001233999">
    <property type="component" value="Unassembled WGS sequence"/>
</dbReference>
<reference evidence="2" key="1">
    <citation type="journal article" date="2023" name="IScience">
        <title>Live-bearing cockroach genome reveals convergent evolutionary mechanisms linked to viviparity in insects and beyond.</title>
        <authorList>
            <person name="Fouks B."/>
            <person name="Harrison M.C."/>
            <person name="Mikhailova A.A."/>
            <person name="Marchal E."/>
            <person name="English S."/>
            <person name="Carruthers M."/>
            <person name="Jennings E.C."/>
            <person name="Chiamaka E.L."/>
            <person name="Frigard R.A."/>
            <person name="Pippel M."/>
            <person name="Attardo G.M."/>
            <person name="Benoit J.B."/>
            <person name="Bornberg-Bauer E."/>
            <person name="Tobe S.S."/>
        </authorList>
    </citation>
    <scope>NUCLEOTIDE SEQUENCE</scope>
    <source>
        <strain evidence="2">Stay&amp;Tobe</strain>
    </source>
</reference>
<gene>
    <name evidence="2" type="ORF">L9F63_022382</name>
</gene>
<reference evidence="2" key="2">
    <citation type="submission" date="2023-05" db="EMBL/GenBank/DDBJ databases">
        <authorList>
            <person name="Fouks B."/>
        </authorList>
    </citation>
    <scope>NUCLEOTIDE SEQUENCE</scope>
    <source>
        <strain evidence="2">Stay&amp;Tobe</strain>
        <tissue evidence="2">Testes</tissue>
    </source>
</reference>
<evidence type="ECO:0000313" key="3">
    <source>
        <dbReference type="Proteomes" id="UP001233999"/>
    </source>
</evidence>
<keyword evidence="1" id="KW-0732">Signal</keyword>
<feature type="non-terminal residue" evidence="2">
    <location>
        <position position="1"/>
    </location>
</feature>
<organism evidence="2 3">
    <name type="scientific">Diploptera punctata</name>
    <name type="common">Pacific beetle cockroach</name>
    <dbReference type="NCBI Taxonomy" id="6984"/>
    <lineage>
        <taxon>Eukaryota</taxon>
        <taxon>Metazoa</taxon>
        <taxon>Ecdysozoa</taxon>
        <taxon>Arthropoda</taxon>
        <taxon>Hexapoda</taxon>
        <taxon>Insecta</taxon>
        <taxon>Pterygota</taxon>
        <taxon>Neoptera</taxon>
        <taxon>Polyneoptera</taxon>
        <taxon>Dictyoptera</taxon>
        <taxon>Blattodea</taxon>
        <taxon>Blaberoidea</taxon>
        <taxon>Blaberidae</taxon>
        <taxon>Diplopterinae</taxon>
        <taxon>Diploptera</taxon>
    </lineage>
</organism>
<evidence type="ECO:0000256" key="1">
    <source>
        <dbReference type="SAM" id="SignalP"/>
    </source>
</evidence>
<feature type="non-terminal residue" evidence="2">
    <location>
        <position position="73"/>
    </location>
</feature>
<comment type="caution">
    <text evidence="2">The sequence shown here is derived from an EMBL/GenBank/DDBJ whole genome shotgun (WGS) entry which is preliminary data.</text>
</comment>
<evidence type="ECO:0000313" key="2">
    <source>
        <dbReference type="EMBL" id="KAJ9583271.1"/>
    </source>
</evidence>
<feature type="chain" id="PRO_5042238707" evidence="1">
    <location>
        <begin position="21"/>
        <end position="73"/>
    </location>
</feature>